<feature type="transmembrane region" description="Helical" evidence="6">
    <location>
        <begin position="437"/>
        <end position="458"/>
    </location>
</feature>
<comment type="subcellular location">
    <subcellularLocation>
        <location evidence="1">Cell membrane</location>
        <topology evidence="1">Multi-pass membrane protein</topology>
    </subcellularLocation>
</comment>
<feature type="transmembrane region" description="Helical" evidence="6">
    <location>
        <begin position="404"/>
        <end position="425"/>
    </location>
</feature>
<evidence type="ECO:0000313" key="7">
    <source>
        <dbReference type="EMBL" id="WEW57572.1"/>
    </source>
</evidence>
<dbReference type="InterPro" id="IPR045863">
    <property type="entry name" value="CorA_TM1_TM2"/>
</dbReference>
<dbReference type="AlphaFoldDB" id="A0AAF0DFH1"/>
<dbReference type="GO" id="GO:0050897">
    <property type="term" value="F:cobalt ion binding"/>
    <property type="evidence" value="ECO:0007669"/>
    <property type="project" value="TreeGrafter"/>
</dbReference>
<evidence type="ECO:0000256" key="5">
    <source>
        <dbReference type="SAM" id="MobiDB-lite"/>
    </source>
</evidence>
<evidence type="ECO:0000256" key="1">
    <source>
        <dbReference type="ARBA" id="ARBA00004651"/>
    </source>
</evidence>
<sequence>MPAAKLLSSDALKSSMRKVAAQEIYDLQDLRKVYSNPERNSEAVLRVFHVQNADWATRYLLRKFNIDNRDDLVGTDFGRYVSRRRPERRGGKPFLSGKSWKVQYDPWRGISRTSFSVDYLKQYHIQSPTNRYADDEFKMMELNCFDEQDTPTHGYDVYVQRLSCYIQHKQITAEPPPTGLDITSPYLSDAQIDGCSGEPKKEYIPRLKTLDNGNAILIFDNSHSGTLDDTLIPPRQTSEIRWRRLPFFLAFESRDLVATDDDLAFHCTRTIIDDIFKVLSGSWGSLLDIAYDHVSILEEKIHEQPADETRAPELWANSSLWLKMEKLVFLHIDIIKELKTRLRDLTDDLEKDDPWLESAPGDFERLSNLITEDLVKPTKNLISLLYQSVSIRDSRQNIRLSISMWRLSWVTFIFLPLTFITGFFGMNVDTFKDDPSIKWYFIASVLFMLVVLIAWYLWNCTLTSQQNAPYRRGVYTNFFSDLANASPSLWSRTGPRDYIVPKGRIAKIKRYFIKSWSTPENTIRAGITASSQGDLGVISRVKRYLIWRWTSQIARAEGDDQSPLTLENGEARFDDYASDSYSFVPGGLANATEMEVVPAAPAVESVPQRRSQLPVPVVRDHRSEEHRGSRLSCQSHSRGSSTGKNSDILVEEEDWKWLSQLGKEGKECVLRSASSRERSVQRKPAEEAGKKANNTDEPMSTRKDDATEAETQSEIPRERDQLEVPQVVEPSEEGQH</sequence>
<dbReference type="GO" id="GO:0005886">
    <property type="term" value="C:plasma membrane"/>
    <property type="evidence" value="ECO:0007669"/>
    <property type="project" value="UniProtKB-SubCell"/>
</dbReference>
<protein>
    <submittedName>
        <fullName evidence="7">Uncharacterized protein</fullName>
    </submittedName>
</protein>
<dbReference type="Proteomes" id="UP001219355">
    <property type="component" value="Chromosome 2"/>
</dbReference>
<evidence type="ECO:0000256" key="6">
    <source>
        <dbReference type="SAM" id="Phobius"/>
    </source>
</evidence>
<accession>A0AAF0DFH1</accession>
<evidence type="ECO:0000256" key="3">
    <source>
        <dbReference type="ARBA" id="ARBA00022989"/>
    </source>
</evidence>
<keyword evidence="4 6" id="KW-0472">Membrane</keyword>
<dbReference type="SUPFAM" id="SSF144083">
    <property type="entry name" value="Magnesium transport protein CorA, transmembrane region"/>
    <property type="match status" value="1"/>
</dbReference>
<organism evidence="7 8">
    <name type="scientific">Emydomyces testavorans</name>
    <dbReference type="NCBI Taxonomy" id="2070801"/>
    <lineage>
        <taxon>Eukaryota</taxon>
        <taxon>Fungi</taxon>
        <taxon>Dikarya</taxon>
        <taxon>Ascomycota</taxon>
        <taxon>Pezizomycotina</taxon>
        <taxon>Eurotiomycetes</taxon>
        <taxon>Eurotiomycetidae</taxon>
        <taxon>Onygenales</taxon>
        <taxon>Nannizziopsiaceae</taxon>
        <taxon>Emydomyces</taxon>
    </lineage>
</organism>
<dbReference type="GO" id="GO:0015095">
    <property type="term" value="F:magnesium ion transmembrane transporter activity"/>
    <property type="evidence" value="ECO:0007669"/>
    <property type="project" value="TreeGrafter"/>
</dbReference>
<dbReference type="PANTHER" id="PTHR46494">
    <property type="entry name" value="CORA FAMILY METAL ION TRANSPORTER (EUROFUNG)"/>
    <property type="match status" value="1"/>
</dbReference>
<keyword evidence="2 6" id="KW-0812">Transmembrane</keyword>
<keyword evidence="8" id="KW-1185">Reference proteome</keyword>
<feature type="region of interest" description="Disordered" evidence="5">
    <location>
        <begin position="668"/>
        <end position="736"/>
    </location>
</feature>
<feature type="region of interest" description="Disordered" evidence="5">
    <location>
        <begin position="602"/>
        <end position="646"/>
    </location>
</feature>
<dbReference type="GO" id="GO:0000287">
    <property type="term" value="F:magnesium ion binding"/>
    <property type="evidence" value="ECO:0007669"/>
    <property type="project" value="TreeGrafter"/>
</dbReference>
<feature type="compositionally biased region" description="Basic and acidic residues" evidence="5">
    <location>
        <begin position="618"/>
        <end position="628"/>
    </location>
</feature>
<dbReference type="PANTHER" id="PTHR46494:SF1">
    <property type="entry name" value="CORA FAMILY METAL ION TRANSPORTER (EUROFUNG)"/>
    <property type="match status" value="1"/>
</dbReference>
<evidence type="ECO:0000256" key="2">
    <source>
        <dbReference type="ARBA" id="ARBA00022692"/>
    </source>
</evidence>
<feature type="compositionally biased region" description="Basic and acidic residues" evidence="5">
    <location>
        <begin position="668"/>
        <end position="706"/>
    </location>
</feature>
<gene>
    <name evidence="7" type="ORF">PRK78_003039</name>
</gene>
<keyword evidence="3 6" id="KW-1133">Transmembrane helix</keyword>
<dbReference type="Pfam" id="PF01544">
    <property type="entry name" value="CorA"/>
    <property type="match status" value="1"/>
</dbReference>
<dbReference type="InterPro" id="IPR002523">
    <property type="entry name" value="MgTranspt_CorA/ZnTranspt_ZntB"/>
</dbReference>
<dbReference type="EMBL" id="CP120628">
    <property type="protein sequence ID" value="WEW57572.1"/>
    <property type="molecule type" value="Genomic_DNA"/>
</dbReference>
<dbReference type="Gene3D" id="1.20.58.340">
    <property type="entry name" value="Magnesium transport protein CorA, transmembrane region"/>
    <property type="match status" value="1"/>
</dbReference>
<evidence type="ECO:0000313" key="8">
    <source>
        <dbReference type="Proteomes" id="UP001219355"/>
    </source>
</evidence>
<evidence type="ECO:0000256" key="4">
    <source>
        <dbReference type="ARBA" id="ARBA00023136"/>
    </source>
</evidence>
<feature type="compositionally biased region" description="Polar residues" evidence="5">
    <location>
        <begin position="631"/>
        <end position="645"/>
    </location>
</feature>
<dbReference type="GO" id="GO:0015087">
    <property type="term" value="F:cobalt ion transmembrane transporter activity"/>
    <property type="evidence" value="ECO:0007669"/>
    <property type="project" value="TreeGrafter"/>
</dbReference>
<reference evidence="7" key="1">
    <citation type="submission" date="2023-03" db="EMBL/GenBank/DDBJ databases">
        <title>Emydomyces testavorans Genome Sequence.</title>
        <authorList>
            <person name="Hoyer L."/>
        </authorList>
    </citation>
    <scope>NUCLEOTIDE SEQUENCE</scope>
    <source>
        <strain evidence="7">16-2883</strain>
    </source>
</reference>
<name>A0AAF0DFH1_9EURO</name>
<proteinExistence type="predicted"/>